<keyword evidence="2 3" id="KW-0040">ANK repeat</keyword>
<dbReference type="AlphaFoldDB" id="A0A8S3S9J1"/>
<gene>
    <name evidence="5" type="ORF">MEDL_31627</name>
</gene>
<dbReference type="Gene3D" id="1.25.40.20">
    <property type="entry name" value="Ankyrin repeat-containing domain"/>
    <property type="match status" value="3"/>
</dbReference>
<feature type="signal peptide" evidence="4">
    <location>
        <begin position="1"/>
        <end position="23"/>
    </location>
</feature>
<dbReference type="EMBL" id="CAJPWZ010001582">
    <property type="protein sequence ID" value="CAG2217933.1"/>
    <property type="molecule type" value="Genomic_DNA"/>
</dbReference>
<accession>A0A8S3S9J1</accession>
<dbReference type="PROSITE" id="PS50297">
    <property type="entry name" value="ANK_REP_REGION"/>
    <property type="match status" value="2"/>
</dbReference>
<reference evidence="5" key="1">
    <citation type="submission" date="2021-03" db="EMBL/GenBank/DDBJ databases">
        <authorList>
            <person name="Bekaert M."/>
        </authorList>
    </citation>
    <scope>NUCLEOTIDE SEQUENCE</scope>
</reference>
<name>A0A8S3S9J1_MYTED</name>
<evidence type="ECO:0000313" key="5">
    <source>
        <dbReference type="EMBL" id="CAG2217933.1"/>
    </source>
</evidence>
<dbReference type="Proteomes" id="UP000683360">
    <property type="component" value="Unassembled WGS sequence"/>
</dbReference>
<feature type="repeat" description="ANK" evidence="3">
    <location>
        <begin position="238"/>
        <end position="270"/>
    </location>
</feature>
<sequence>MYTNNKICFLHLAILTIFDGRLSKHRFEDDDDDEIIWEALNFLREECNLNSVQYENILQGTLSLVGRYVTDNVSDYVIIHPELVDLLEVYFFNKMPKSMLTYGSDHFLQMKIQLASIVTPLIPGIIMIDQCLEDVYFSRIIHDIENKQYKNAFDNIQIANELYQDKLITYLSKSPEVLELVLSDFKTLLFSVENGASNLVNFIIVECRNRDFMSEYSRFVFHSIYDKRVTLKLYPHVEEESLLLLASLKGHISVIKVLLSLGFDKDHQDEFHSTPLHMACIQGHSDVVRLLLQCGCDIHLCHGLGGTALHEACLSGSTETVEIFMQILKSETEDSLKPDYSMRDFNNKTPLFLACSGGHLGIVKLFATLVNTTSSPIPNPFDFTVTNQNEWNMLHVTCQYGHTGIVTILLEQNFAVNETDTDGWTPLFHACDYGRTEIIKLLLKKDLNVNIQDNKGLTSLHVACKHCHPEIVMLLVECQCNRTLKIVLVNHLCI</sequence>
<evidence type="ECO:0000256" key="2">
    <source>
        <dbReference type="ARBA" id="ARBA00023043"/>
    </source>
</evidence>
<dbReference type="Pfam" id="PF12796">
    <property type="entry name" value="Ank_2"/>
    <property type="match status" value="2"/>
</dbReference>
<protein>
    <submittedName>
        <fullName evidence="5">Uncharacterized protein</fullName>
    </submittedName>
</protein>
<evidence type="ECO:0000256" key="4">
    <source>
        <dbReference type="SAM" id="SignalP"/>
    </source>
</evidence>
<dbReference type="PANTHER" id="PTHR24198">
    <property type="entry name" value="ANKYRIN REPEAT AND PROTEIN KINASE DOMAIN-CONTAINING PROTEIN"/>
    <property type="match status" value="1"/>
</dbReference>
<dbReference type="SUPFAM" id="SSF48403">
    <property type="entry name" value="Ankyrin repeat"/>
    <property type="match status" value="1"/>
</dbReference>
<proteinExistence type="predicted"/>
<organism evidence="5 6">
    <name type="scientific">Mytilus edulis</name>
    <name type="common">Blue mussel</name>
    <dbReference type="NCBI Taxonomy" id="6550"/>
    <lineage>
        <taxon>Eukaryota</taxon>
        <taxon>Metazoa</taxon>
        <taxon>Spiralia</taxon>
        <taxon>Lophotrochozoa</taxon>
        <taxon>Mollusca</taxon>
        <taxon>Bivalvia</taxon>
        <taxon>Autobranchia</taxon>
        <taxon>Pteriomorphia</taxon>
        <taxon>Mytilida</taxon>
        <taxon>Mytiloidea</taxon>
        <taxon>Mytilidae</taxon>
        <taxon>Mytilinae</taxon>
        <taxon>Mytilus</taxon>
    </lineage>
</organism>
<dbReference type="PANTHER" id="PTHR24198:SF165">
    <property type="entry name" value="ANKYRIN REPEAT-CONTAINING PROTEIN-RELATED"/>
    <property type="match status" value="1"/>
</dbReference>
<feature type="chain" id="PRO_5035718763" evidence="4">
    <location>
        <begin position="24"/>
        <end position="494"/>
    </location>
</feature>
<dbReference type="Pfam" id="PF00023">
    <property type="entry name" value="Ank"/>
    <property type="match status" value="1"/>
</dbReference>
<feature type="repeat" description="ANK" evidence="3">
    <location>
        <begin position="422"/>
        <end position="454"/>
    </location>
</feature>
<dbReference type="SMART" id="SM00248">
    <property type="entry name" value="ANK"/>
    <property type="match status" value="7"/>
</dbReference>
<comment type="caution">
    <text evidence="5">The sequence shown here is derived from an EMBL/GenBank/DDBJ whole genome shotgun (WGS) entry which is preliminary data.</text>
</comment>
<dbReference type="OrthoDB" id="424503at2759"/>
<dbReference type="InterPro" id="IPR002110">
    <property type="entry name" value="Ankyrin_rpt"/>
</dbReference>
<keyword evidence="4" id="KW-0732">Signal</keyword>
<dbReference type="InterPro" id="IPR036770">
    <property type="entry name" value="Ankyrin_rpt-contain_sf"/>
</dbReference>
<keyword evidence="6" id="KW-1185">Reference proteome</keyword>
<evidence type="ECO:0000256" key="3">
    <source>
        <dbReference type="PROSITE-ProRule" id="PRU00023"/>
    </source>
</evidence>
<evidence type="ECO:0000313" key="6">
    <source>
        <dbReference type="Proteomes" id="UP000683360"/>
    </source>
</evidence>
<feature type="repeat" description="ANK" evidence="3">
    <location>
        <begin position="271"/>
        <end position="303"/>
    </location>
</feature>
<evidence type="ECO:0000256" key="1">
    <source>
        <dbReference type="ARBA" id="ARBA00022737"/>
    </source>
</evidence>
<keyword evidence="1" id="KW-0677">Repeat</keyword>
<dbReference type="PROSITE" id="PS50088">
    <property type="entry name" value="ANK_REPEAT"/>
    <property type="match status" value="3"/>
</dbReference>